<evidence type="ECO:0000259" key="9">
    <source>
        <dbReference type="SMART" id="SM00746"/>
    </source>
</evidence>
<keyword evidence="11" id="KW-1185">Reference proteome</keyword>
<comment type="caution">
    <text evidence="10">The sequence shown here is derived from an EMBL/GenBank/DDBJ whole genome shotgun (WGS) entry which is preliminary data.</text>
</comment>
<dbReference type="InterPro" id="IPR038630">
    <property type="entry name" value="L24e/L24_sf"/>
</dbReference>
<keyword evidence="4" id="KW-0539">Nucleus</keyword>
<dbReference type="CDD" id="cd00472">
    <property type="entry name" value="Ribosomal_L24e_L24"/>
    <property type="match status" value="1"/>
</dbReference>
<organism evidence="10 11">
    <name type="scientific">Steinernema hermaphroditum</name>
    <dbReference type="NCBI Taxonomy" id="289476"/>
    <lineage>
        <taxon>Eukaryota</taxon>
        <taxon>Metazoa</taxon>
        <taxon>Ecdysozoa</taxon>
        <taxon>Nematoda</taxon>
        <taxon>Chromadorea</taxon>
        <taxon>Rhabditida</taxon>
        <taxon>Tylenchina</taxon>
        <taxon>Panagrolaimomorpha</taxon>
        <taxon>Strongyloidoidea</taxon>
        <taxon>Steinernematidae</taxon>
        <taxon>Steinernema</taxon>
    </lineage>
</organism>
<protein>
    <recommendedName>
        <fullName evidence="5">Probable ribosome biogenesis protein RLP24</fullName>
    </recommendedName>
</protein>
<dbReference type="InterPro" id="IPR000988">
    <property type="entry name" value="Ribosomal_eL24-rel_N"/>
</dbReference>
<dbReference type="GO" id="GO:0042273">
    <property type="term" value="P:ribosomal large subunit biogenesis"/>
    <property type="evidence" value="ECO:0007669"/>
    <property type="project" value="TreeGrafter"/>
</dbReference>
<name>A0AA39MCX3_9BILA</name>
<feature type="region of interest" description="Disordered" evidence="8">
    <location>
        <begin position="137"/>
        <end position="232"/>
    </location>
</feature>
<evidence type="ECO:0000256" key="8">
    <source>
        <dbReference type="SAM" id="MobiDB-lite"/>
    </source>
</evidence>
<evidence type="ECO:0000256" key="4">
    <source>
        <dbReference type="ARBA" id="ARBA00023242"/>
    </source>
</evidence>
<comment type="similarity">
    <text evidence="2">Belongs to the eukaryotic ribosomal protein eL24 family.</text>
</comment>
<dbReference type="EMBL" id="JAUCMV010000001">
    <property type="protein sequence ID" value="KAK0429228.1"/>
    <property type="molecule type" value="Genomic_DNA"/>
</dbReference>
<dbReference type="Pfam" id="PF01246">
    <property type="entry name" value="Ribosomal_L24e"/>
    <property type="match status" value="1"/>
</dbReference>
<gene>
    <name evidence="10" type="ORF">QR680_011261</name>
</gene>
<keyword evidence="3" id="KW-0690">Ribosome biogenesis</keyword>
<dbReference type="PANTHER" id="PTHR10792:SF8">
    <property type="entry name" value="RIBOSOME BIOGENESIS PROTEIN RLP24-RELATED"/>
    <property type="match status" value="1"/>
</dbReference>
<accession>A0AA39MCX3</accession>
<sequence>MRIEKCYFCSSPIYPGHGMMFVRNDCQVFRFCRKKCNVAFKKKRNPRKVQWTKASRLARGKELQDPNIAALEHRRNEPTKYERALWKDAIGAMKETHDIKHKRYSNLIREKLKPGKIMKRDQMKTKARKQIHLIRSPAANAASKVGQKTKTKKANGWREARRPSEATGCKSCKSVSAVGRRPAESERSRANKRRAAKSCARERPPSPSSAIAIGDQRSEPISATPLMGHRSR</sequence>
<proteinExistence type="inferred from homology"/>
<dbReference type="FunFam" id="2.30.170.20:FF:000001">
    <property type="entry name" value="probable ribosome biogenesis protein RLP24"/>
    <property type="match status" value="1"/>
</dbReference>
<dbReference type="GO" id="GO:0003735">
    <property type="term" value="F:structural constituent of ribosome"/>
    <property type="evidence" value="ECO:0007669"/>
    <property type="project" value="InterPro"/>
</dbReference>
<dbReference type="InterPro" id="IPR023442">
    <property type="entry name" value="Ribosomal_eL24_CS"/>
</dbReference>
<evidence type="ECO:0000256" key="5">
    <source>
        <dbReference type="ARBA" id="ARBA00039784"/>
    </source>
</evidence>
<dbReference type="PANTHER" id="PTHR10792">
    <property type="entry name" value="60S RIBOSOMAL PROTEIN L24"/>
    <property type="match status" value="1"/>
</dbReference>
<evidence type="ECO:0000313" key="11">
    <source>
        <dbReference type="Proteomes" id="UP001175271"/>
    </source>
</evidence>
<dbReference type="PROSITE" id="PS01073">
    <property type="entry name" value="RIBOSOMAL_L24E"/>
    <property type="match status" value="1"/>
</dbReference>
<reference evidence="10" key="1">
    <citation type="submission" date="2023-06" db="EMBL/GenBank/DDBJ databases">
        <title>Genomic analysis of the entomopathogenic nematode Steinernema hermaphroditum.</title>
        <authorList>
            <person name="Schwarz E.M."/>
            <person name="Heppert J.K."/>
            <person name="Baniya A."/>
            <person name="Schwartz H.T."/>
            <person name="Tan C.-H."/>
            <person name="Antoshechkin I."/>
            <person name="Sternberg P.W."/>
            <person name="Goodrich-Blair H."/>
            <person name="Dillman A.R."/>
        </authorList>
    </citation>
    <scope>NUCLEOTIDE SEQUENCE</scope>
    <source>
        <strain evidence="10">PS9179</strain>
        <tissue evidence="10">Whole animal</tissue>
    </source>
</reference>
<dbReference type="InterPro" id="IPR056366">
    <property type="entry name" value="Ribosomal_eL24"/>
</dbReference>
<evidence type="ECO:0000256" key="2">
    <source>
        <dbReference type="ARBA" id="ARBA00005647"/>
    </source>
</evidence>
<evidence type="ECO:0000256" key="3">
    <source>
        <dbReference type="ARBA" id="ARBA00022517"/>
    </source>
</evidence>
<dbReference type="SUPFAM" id="SSF57716">
    <property type="entry name" value="Glucocorticoid receptor-like (DNA-binding domain)"/>
    <property type="match status" value="1"/>
</dbReference>
<comment type="subunit">
    <text evidence="7">Associated with nucleolar and cytoplasmic pre-60S particles. At the end of biogenesis it dissociates from cytoplasmic pre-60S particles and is likely to be exchanged for its ribosomal homologue, RPL24.</text>
</comment>
<feature type="domain" description="TRASH" evidence="9">
    <location>
        <begin position="6"/>
        <end position="44"/>
    </location>
</feature>
<dbReference type="InterPro" id="IPR011017">
    <property type="entry name" value="TRASH_dom"/>
</dbReference>
<evidence type="ECO:0000313" key="10">
    <source>
        <dbReference type="EMBL" id="KAK0429228.1"/>
    </source>
</evidence>
<dbReference type="Proteomes" id="UP001175271">
    <property type="component" value="Unassembled WGS sequence"/>
</dbReference>
<evidence type="ECO:0000256" key="6">
    <source>
        <dbReference type="ARBA" id="ARBA00059003"/>
    </source>
</evidence>
<comment type="subcellular location">
    <subcellularLocation>
        <location evidence="1">Nucleus</location>
    </subcellularLocation>
</comment>
<evidence type="ECO:0000256" key="7">
    <source>
        <dbReference type="ARBA" id="ARBA00064137"/>
    </source>
</evidence>
<dbReference type="AlphaFoldDB" id="A0AA39MCX3"/>
<evidence type="ECO:0000256" key="1">
    <source>
        <dbReference type="ARBA" id="ARBA00004123"/>
    </source>
</evidence>
<dbReference type="GO" id="GO:0005730">
    <property type="term" value="C:nucleolus"/>
    <property type="evidence" value="ECO:0007669"/>
    <property type="project" value="TreeGrafter"/>
</dbReference>
<comment type="function">
    <text evidence="6">Involved in the biogenesis of the 60S ribosomal subunit. Ensures the docking of NOG1 to pre-60S particles.</text>
</comment>
<dbReference type="SMART" id="SM00746">
    <property type="entry name" value="TRASH"/>
    <property type="match status" value="1"/>
</dbReference>
<dbReference type="Gene3D" id="2.30.170.20">
    <property type="entry name" value="Ribosomal protein L24e"/>
    <property type="match status" value="1"/>
</dbReference>